<feature type="domain" description="Exonuclease VII large subunit C-terminal" evidence="6">
    <location>
        <begin position="139"/>
        <end position="361"/>
    </location>
</feature>
<sequence length="416" mass="46115">MNPDIPSFQQFDARDAGGDNRVLSVSSLNRLARGLLEDCFPSVTVEGEISNLAQPGSGHWYLTLKDDGAQIRCAMFRNRNTSVRFRPTNGMQVVVRGKLSIYEGRGDYQLILDSMQDAGAGALQRAFDELKQKLTREGLFDAGLKQPLPAHVRHVAVITSPTGAVIRDIISVFRRRFPAMQVTVLPVPVQGQESAPAIIQALHNAERRRHELGIDVVLLARGGGSLEDLQAFNEESVARAIHACALPVVSAVGHETDITIADFVADLRAPTPSAAAELLSPDQAQLRMALQNQQNKLVRQMQTLLNQRSQQLDWLRKRLQHPGRRLQEQSQALIQLDARLQRAMLRFLEQRRSNLQMLARNLENISPLQTLQRGYSITRTPEGKLISSSSRVRPGDDIISTLATGQIISTVKEIKA</sequence>
<accession>A0A0F9W3R4</accession>
<comment type="caution">
    <text evidence="8">The sequence shown here is derived from an EMBL/GenBank/DDBJ whole genome shotgun (WGS) entry which is preliminary data.</text>
</comment>
<dbReference type="PANTHER" id="PTHR30008:SF0">
    <property type="entry name" value="EXODEOXYRIBONUCLEASE 7 LARGE SUBUNIT"/>
    <property type="match status" value="1"/>
</dbReference>
<evidence type="ECO:0000256" key="1">
    <source>
        <dbReference type="ARBA" id="ARBA00022490"/>
    </source>
</evidence>
<evidence type="ECO:0000313" key="8">
    <source>
        <dbReference type="EMBL" id="KKO11005.1"/>
    </source>
</evidence>
<evidence type="ECO:0000259" key="6">
    <source>
        <dbReference type="Pfam" id="PF02601"/>
    </source>
</evidence>
<dbReference type="AlphaFoldDB" id="A0A0F9W3R4"/>
<feature type="domain" description="OB-fold nucleic acid binding" evidence="7">
    <location>
        <begin position="23"/>
        <end position="116"/>
    </location>
</feature>
<dbReference type="GO" id="GO:0009318">
    <property type="term" value="C:exodeoxyribonuclease VII complex"/>
    <property type="evidence" value="ECO:0007669"/>
    <property type="project" value="InterPro"/>
</dbReference>
<name>A0A0F9W3R4_9ZZZZ</name>
<organism evidence="8">
    <name type="scientific">marine sediment metagenome</name>
    <dbReference type="NCBI Taxonomy" id="412755"/>
    <lineage>
        <taxon>unclassified sequences</taxon>
        <taxon>metagenomes</taxon>
        <taxon>ecological metagenomes</taxon>
    </lineage>
</organism>
<keyword evidence="5" id="KW-0175">Coiled coil</keyword>
<protein>
    <submittedName>
        <fullName evidence="8">Uncharacterized protein</fullName>
    </submittedName>
</protein>
<evidence type="ECO:0000256" key="5">
    <source>
        <dbReference type="SAM" id="Coils"/>
    </source>
</evidence>
<keyword evidence="2" id="KW-0540">Nuclease</keyword>
<dbReference type="GO" id="GO:0006308">
    <property type="term" value="P:DNA catabolic process"/>
    <property type="evidence" value="ECO:0007669"/>
    <property type="project" value="InterPro"/>
</dbReference>
<evidence type="ECO:0000256" key="2">
    <source>
        <dbReference type="ARBA" id="ARBA00022722"/>
    </source>
</evidence>
<proteinExistence type="inferred from homology"/>
<keyword evidence="3" id="KW-0378">Hydrolase</keyword>
<evidence type="ECO:0000259" key="7">
    <source>
        <dbReference type="Pfam" id="PF13742"/>
    </source>
</evidence>
<dbReference type="CDD" id="cd04489">
    <property type="entry name" value="ExoVII_LU_OBF"/>
    <property type="match status" value="1"/>
</dbReference>
<reference evidence="8" key="1">
    <citation type="journal article" date="2015" name="Nature">
        <title>Complex archaea that bridge the gap between prokaryotes and eukaryotes.</title>
        <authorList>
            <person name="Spang A."/>
            <person name="Saw J.H."/>
            <person name="Jorgensen S.L."/>
            <person name="Zaremba-Niedzwiedzka K."/>
            <person name="Martijn J."/>
            <person name="Lind A.E."/>
            <person name="van Eijk R."/>
            <person name="Schleper C."/>
            <person name="Guy L."/>
            <person name="Ettema T.J."/>
        </authorList>
    </citation>
    <scope>NUCLEOTIDE SEQUENCE</scope>
</reference>
<dbReference type="Pfam" id="PF02601">
    <property type="entry name" value="Exonuc_VII_L"/>
    <property type="match status" value="1"/>
</dbReference>
<keyword evidence="1" id="KW-0963">Cytoplasm</keyword>
<dbReference type="EMBL" id="LAZR01000004">
    <property type="protein sequence ID" value="KKO11005.1"/>
    <property type="molecule type" value="Genomic_DNA"/>
</dbReference>
<gene>
    <name evidence="8" type="ORF">LCGC14_0024900</name>
</gene>
<dbReference type="InterPro" id="IPR003753">
    <property type="entry name" value="Exonuc_VII_L"/>
</dbReference>
<dbReference type="HAMAP" id="MF_00378">
    <property type="entry name" value="Exonuc_7_L"/>
    <property type="match status" value="1"/>
</dbReference>
<dbReference type="PANTHER" id="PTHR30008">
    <property type="entry name" value="EXODEOXYRIBONUCLEASE 7 LARGE SUBUNIT"/>
    <property type="match status" value="1"/>
</dbReference>
<dbReference type="NCBIfam" id="TIGR00237">
    <property type="entry name" value="xseA"/>
    <property type="match status" value="1"/>
</dbReference>
<dbReference type="InterPro" id="IPR020579">
    <property type="entry name" value="Exonuc_VII_lsu_C"/>
</dbReference>
<keyword evidence="4" id="KW-0269">Exonuclease</keyword>
<dbReference type="Pfam" id="PF13742">
    <property type="entry name" value="tRNA_anti_2"/>
    <property type="match status" value="1"/>
</dbReference>
<feature type="coiled-coil region" evidence="5">
    <location>
        <begin position="287"/>
        <end position="365"/>
    </location>
</feature>
<dbReference type="InterPro" id="IPR025824">
    <property type="entry name" value="OB-fold_nuc-bd_dom"/>
</dbReference>
<dbReference type="GO" id="GO:0003676">
    <property type="term" value="F:nucleic acid binding"/>
    <property type="evidence" value="ECO:0007669"/>
    <property type="project" value="InterPro"/>
</dbReference>
<dbReference type="GO" id="GO:0008855">
    <property type="term" value="F:exodeoxyribonuclease VII activity"/>
    <property type="evidence" value="ECO:0007669"/>
    <property type="project" value="InterPro"/>
</dbReference>
<evidence type="ECO:0000256" key="4">
    <source>
        <dbReference type="ARBA" id="ARBA00022839"/>
    </source>
</evidence>
<evidence type="ECO:0000256" key="3">
    <source>
        <dbReference type="ARBA" id="ARBA00022801"/>
    </source>
</evidence>